<accession>A0A919UZ27</accession>
<dbReference type="AlphaFoldDB" id="A0A919UZ27"/>
<dbReference type="PANTHER" id="PTHR35585">
    <property type="entry name" value="HHE DOMAIN PROTEIN (AFU_ORTHOLOGUE AFUA_4G00730)"/>
    <property type="match status" value="1"/>
</dbReference>
<dbReference type="Proteomes" id="UP000655287">
    <property type="component" value="Unassembled WGS sequence"/>
</dbReference>
<comment type="caution">
    <text evidence="2">The sequence shown here is derived from an EMBL/GenBank/DDBJ whole genome shotgun (WGS) entry which is preliminary data.</text>
</comment>
<sequence length="197" mass="21186">MNHRPAASEPYDEADGHDVVGLLRRRHAQIAALFDQVAAATGIRREQAFHRLVRLIATHETAEEQVVHPYARLVLPGGDAVVDRLLAEERELKILLAEVEAVGPDGPGFEPELRALRAAALAHIDAEERDELGPLGERTNAAERRTLAVAVRAAETFAPTHPHPGLESATLSLLLGPPAALSDRARDLVNRVTGSAG</sequence>
<evidence type="ECO:0000313" key="3">
    <source>
        <dbReference type="Proteomes" id="UP000655287"/>
    </source>
</evidence>
<proteinExistence type="predicted"/>
<evidence type="ECO:0000313" key="2">
    <source>
        <dbReference type="EMBL" id="GII75807.1"/>
    </source>
</evidence>
<feature type="domain" description="Hemerythrin-like" evidence="1">
    <location>
        <begin position="20"/>
        <end position="130"/>
    </location>
</feature>
<gene>
    <name evidence="2" type="ORF">Sru01_07890</name>
</gene>
<protein>
    <submittedName>
        <fullName evidence="2">Hemerythrin</fullName>
    </submittedName>
</protein>
<name>A0A919UZ27_9ACTN</name>
<dbReference type="RefSeq" id="WP_203982453.1">
    <property type="nucleotide sequence ID" value="NZ_BOOU01000012.1"/>
</dbReference>
<organism evidence="2 3">
    <name type="scientific">Sphaerisporangium rufum</name>
    <dbReference type="NCBI Taxonomy" id="1381558"/>
    <lineage>
        <taxon>Bacteria</taxon>
        <taxon>Bacillati</taxon>
        <taxon>Actinomycetota</taxon>
        <taxon>Actinomycetes</taxon>
        <taxon>Streptosporangiales</taxon>
        <taxon>Streptosporangiaceae</taxon>
        <taxon>Sphaerisporangium</taxon>
    </lineage>
</organism>
<dbReference type="Gene3D" id="1.20.120.520">
    <property type="entry name" value="nmb1532 protein domain like"/>
    <property type="match status" value="1"/>
</dbReference>
<keyword evidence="3" id="KW-1185">Reference proteome</keyword>
<evidence type="ECO:0000259" key="1">
    <source>
        <dbReference type="Pfam" id="PF01814"/>
    </source>
</evidence>
<dbReference type="Pfam" id="PF01814">
    <property type="entry name" value="Hemerythrin"/>
    <property type="match status" value="1"/>
</dbReference>
<dbReference type="InterPro" id="IPR012312">
    <property type="entry name" value="Hemerythrin-like"/>
</dbReference>
<dbReference type="EMBL" id="BOOU01000012">
    <property type="protein sequence ID" value="GII75807.1"/>
    <property type="molecule type" value="Genomic_DNA"/>
</dbReference>
<dbReference type="PANTHER" id="PTHR35585:SF1">
    <property type="entry name" value="HHE DOMAIN PROTEIN (AFU_ORTHOLOGUE AFUA_4G00730)"/>
    <property type="match status" value="1"/>
</dbReference>
<reference evidence="2" key="1">
    <citation type="submission" date="2021-01" db="EMBL/GenBank/DDBJ databases">
        <title>Whole genome shotgun sequence of Sphaerisporangium rufum NBRC 109079.</title>
        <authorList>
            <person name="Komaki H."/>
            <person name="Tamura T."/>
        </authorList>
    </citation>
    <scope>NUCLEOTIDE SEQUENCE</scope>
    <source>
        <strain evidence="2">NBRC 109079</strain>
    </source>
</reference>